<reference evidence="2" key="1">
    <citation type="submission" date="2023-06" db="EMBL/GenBank/DDBJ databases">
        <authorList>
            <person name="Noh H."/>
        </authorList>
    </citation>
    <scope>NUCLEOTIDE SEQUENCE</scope>
    <source>
        <strain evidence="2">DUCC20226</strain>
    </source>
</reference>
<dbReference type="Proteomes" id="UP001265746">
    <property type="component" value="Unassembled WGS sequence"/>
</dbReference>
<name>A0AAD9SQM1_PHOAM</name>
<dbReference type="AlphaFoldDB" id="A0AAD9SQM1"/>
<dbReference type="PANTHER" id="PTHR21310">
    <property type="entry name" value="AMINOGLYCOSIDE PHOSPHOTRANSFERASE-RELATED-RELATED"/>
    <property type="match status" value="1"/>
</dbReference>
<comment type="caution">
    <text evidence="2">The sequence shown here is derived from an EMBL/GenBank/DDBJ whole genome shotgun (WGS) entry which is preliminary data.</text>
</comment>
<proteinExistence type="predicted"/>
<dbReference type="InterPro" id="IPR051678">
    <property type="entry name" value="AGP_Transferase"/>
</dbReference>
<evidence type="ECO:0000259" key="1">
    <source>
        <dbReference type="Pfam" id="PF01636"/>
    </source>
</evidence>
<dbReference type="SUPFAM" id="SSF56112">
    <property type="entry name" value="Protein kinase-like (PK-like)"/>
    <property type="match status" value="1"/>
</dbReference>
<keyword evidence="3" id="KW-1185">Reference proteome</keyword>
<accession>A0AAD9SQM1</accession>
<protein>
    <recommendedName>
        <fullName evidence="1">Aminoglycoside phosphotransferase domain-containing protein</fullName>
    </recommendedName>
</protein>
<feature type="domain" description="Aminoglycoside phosphotransferase" evidence="1">
    <location>
        <begin position="65"/>
        <end position="303"/>
    </location>
</feature>
<dbReference type="Pfam" id="PF01636">
    <property type="entry name" value="APH"/>
    <property type="match status" value="1"/>
</dbReference>
<dbReference type="EMBL" id="JAUJFL010000001">
    <property type="protein sequence ID" value="KAK2614456.1"/>
    <property type="molecule type" value="Genomic_DNA"/>
</dbReference>
<organism evidence="2 3">
    <name type="scientific">Phomopsis amygdali</name>
    <name type="common">Fusicoccum amygdali</name>
    <dbReference type="NCBI Taxonomy" id="1214568"/>
    <lineage>
        <taxon>Eukaryota</taxon>
        <taxon>Fungi</taxon>
        <taxon>Dikarya</taxon>
        <taxon>Ascomycota</taxon>
        <taxon>Pezizomycotina</taxon>
        <taxon>Sordariomycetes</taxon>
        <taxon>Sordariomycetidae</taxon>
        <taxon>Diaporthales</taxon>
        <taxon>Diaporthaceae</taxon>
        <taxon>Diaporthe</taxon>
    </lineage>
</organism>
<dbReference type="InterPro" id="IPR002575">
    <property type="entry name" value="Aminoglycoside_PTrfase"/>
</dbReference>
<sequence>MGTPAMYLPPVLSDGTIQALLSSLSLPAAKVISPLTATAAYHSIYLLNFPPECTSSLEPAEVREPDGSVTLVLRVSGKHLPRIKTINEVSVMRWVKENTKIPVPAVVRFDASEDNPLGHEFTLLERAPGISVDKVYDQLDTATKHSLISQLAEFLAQIHAHSFDLIGGMQLSHQDGAIVPGPVLDETFWQAPDVAKYWPPEDSVSTLNISGPFESYTALCAAQMERLIYAIEKHGSLAWIRDLVPRLRTFVDLLTKEQEKVRDMKFNDAKIVLAHKDLHFANIMFDPLTGEITGILDWEFAGTVPAPRWNPVRAFLWKGQFTDEAKAEKEALMIVFERMCKERGITVLEDAEANSHQMAMQDVLRYTRAIVEVCPRDEKQDMVVVWREAVEEGLSKFKI</sequence>
<dbReference type="PANTHER" id="PTHR21310:SF15">
    <property type="entry name" value="AMINOGLYCOSIDE PHOSPHOTRANSFERASE DOMAIN-CONTAINING PROTEIN"/>
    <property type="match status" value="1"/>
</dbReference>
<dbReference type="Gene3D" id="3.90.1200.10">
    <property type="match status" value="1"/>
</dbReference>
<evidence type="ECO:0000313" key="3">
    <source>
        <dbReference type="Proteomes" id="UP001265746"/>
    </source>
</evidence>
<gene>
    <name evidence="2" type="ORF">N8I77_001279</name>
</gene>
<dbReference type="InterPro" id="IPR011009">
    <property type="entry name" value="Kinase-like_dom_sf"/>
</dbReference>
<evidence type="ECO:0000313" key="2">
    <source>
        <dbReference type="EMBL" id="KAK2614456.1"/>
    </source>
</evidence>